<dbReference type="HOGENOM" id="CLU_2582335_0_0_10"/>
<evidence type="ECO:0000313" key="2">
    <source>
        <dbReference type="Proteomes" id="UP000003416"/>
    </source>
</evidence>
<dbReference type="Proteomes" id="UP000003416">
    <property type="component" value="Unassembled WGS sequence"/>
</dbReference>
<sequence>MYACDYLKSKIGYCTDLQISGSCSTLYWRKSSGSEIEFSKLYVVGSVFIVHYEDYTMQKYQKKTDGWLFGEEKIGKVLLN</sequence>
<dbReference type="STRING" id="763034.HMPREF9446_02064"/>
<accession>F3PTJ6</accession>
<proteinExistence type="predicted"/>
<comment type="caution">
    <text evidence="1">The sequence shown here is derived from an EMBL/GenBank/DDBJ whole genome shotgun (WGS) entry which is preliminary data.</text>
</comment>
<name>F3PTJ6_9BACE</name>
<organism evidence="1 2">
    <name type="scientific">Bacteroides fluxus YIT 12057</name>
    <dbReference type="NCBI Taxonomy" id="763034"/>
    <lineage>
        <taxon>Bacteria</taxon>
        <taxon>Pseudomonadati</taxon>
        <taxon>Bacteroidota</taxon>
        <taxon>Bacteroidia</taxon>
        <taxon>Bacteroidales</taxon>
        <taxon>Bacteroidaceae</taxon>
        <taxon>Bacteroides</taxon>
    </lineage>
</organism>
<protein>
    <submittedName>
        <fullName evidence="1">Uncharacterized protein</fullName>
    </submittedName>
</protein>
<keyword evidence="2" id="KW-1185">Reference proteome</keyword>
<evidence type="ECO:0000313" key="1">
    <source>
        <dbReference type="EMBL" id="EGF56921.1"/>
    </source>
</evidence>
<dbReference type="AlphaFoldDB" id="F3PTJ6"/>
<dbReference type="EMBL" id="AFBN01000036">
    <property type="protein sequence ID" value="EGF56921.1"/>
    <property type="molecule type" value="Genomic_DNA"/>
</dbReference>
<gene>
    <name evidence="1" type="ORF">HMPREF9446_02064</name>
</gene>
<reference evidence="1 2" key="1">
    <citation type="submission" date="2011-02" db="EMBL/GenBank/DDBJ databases">
        <authorList>
            <person name="Weinstock G."/>
            <person name="Sodergren E."/>
            <person name="Clifton S."/>
            <person name="Fulton L."/>
            <person name="Fulton B."/>
            <person name="Courtney L."/>
            <person name="Fronick C."/>
            <person name="Harrison M."/>
            <person name="Strong C."/>
            <person name="Farmer C."/>
            <person name="Delahaunty K."/>
            <person name="Markovic C."/>
            <person name="Hall O."/>
            <person name="Minx P."/>
            <person name="Tomlinson C."/>
            <person name="Mitreva M."/>
            <person name="Hou S."/>
            <person name="Chen J."/>
            <person name="Wollam A."/>
            <person name="Pepin K.H."/>
            <person name="Johnson M."/>
            <person name="Bhonagiri V."/>
            <person name="Zhang X."/>
            <person name="Suruliraj S."/>
            <person name="Warren W."/>
            <person name="Chinwalla A."/>
            <person name="Mardis E.R."/>
            <person name="Wilson R.K."/>
        </authorList>
    </citation>
    <scope>NUCLEOTIDE SEQUENCE [LARGE SCALE GENOMIC DNA]</scope>
    <source>
        <strain evidence="1 2">YIT 12057</strain>
    </source>
</reference>